<comment type="caution">
    <text evidence="3">The sequence shown here is derived from an EMBL/GenBank/DDBJ whole genome shotgun (WGS) entry which is preliminary data.</text>
</comment>
<feature type="chain" id="PRO_5009518673" description="EfeO-type cupredoxin-like domain-containing protein" evidence="1">
    <location>
        <begin position="23"/>
        <end position="143"/>
    </location>
</feature>
<dbReference type="PROSITE" id="PS51257">
    <property type="entry name" value="PROKAR_LIPOPROTEIN"/>
    <property type="match status" value="1"/>
</dbReference>
<dbReference type="InterPro" id="IPR008972">
    <property type="entry name" value="Cupredoxin"/>
</dbReference>
<evidence type="ECO:0000313" key="3">
    <source>
        <dbReference type="EMBL" id="OGD85157.1"/>
    </source>
</evidence>
<gene>
    <name evidence="3" type="ORF">A2696_00240</name>
</gene>
<feature type="domain" description="EfeO-type cupredoxin-like" evidence="2">
    <location>
        <begin position="44"/>
        <end position="142"/>
    </location>
</feature>
<proteinExistence type="predicted"/>
<dbReference type="SUPFAM" id="SSF49503">
    <property type="entry name" value="Cupredoxins"/>
    <property type="match status" value="1"/>
</dbReference>
<dbReference type="EMBL" id="MFBA01000035">
    <property type="protein sequence ID" value="OGD85157.1"/>
    <property type="molecule type" value="Genomic_DNA"/>
</dbReference>
<reference evidence="3 4" key="1">
    <citation type="journal article" date="2016" name="Nat. Commun.">
        <title>Thousands of microbial genomes shed light on interconnected biogeochemical processes in an aquifer system.</title>
        <authorList>
            <person name="Anantharaman K."/>
            <person name="Brown C.T."/>
            <person name="Hug L.A."/>
            <person name="Sharon I."/>
            <person name="Castelle C.J."/>
            <person name="Probst A.J."/>
            <person name="Thomas B.C."/>
            <person name="Singh A."/>
            <person name="Wilkins M.J."/>
            <person name="Karaoz U."/>
            <person name="Brodie E.L."/>
            <person name="Williams K.H."/>
            <person name="Hubbard S.S."/>
            <person name="Banfield J.F."/>
        </authorList>
    </citation>
    <scope>NUCLEOTIDE SEQUENCE [LARGE SCALE GENOMIC DNA]</scope>
</reference>
<sequence length="143" mass="14768">MVNFRRTAILGTTILTSALVLSACSLYGTPSGTGGQTGQNQQQAQASPQQSAATVTFSDSGVDQTTVTVKSGQAITWTNSGSKTIQVASANHPTHTLNPELSNGQFVLDLAPGASSTVTLNKIGTWGFHNHLNPSVTGKVVVE</sequence>
<keyword evidence="1" id="KW-0732">Signal</keyword>
<accession>A0A1F5FZX5</accession>
<name>A0A1F5FZX5_9BACT</name>
<dbReference type="Proteomes" id="UP000177069">
    <property type="component" value="Unassembled WGS sequence"/>
</dbReference>
<dbReference type="AlphaFoldDB" id="A0A1F5FZX5"/>
<dbReference type="Gene3D" id="2.60.40.420">
    <property type="entry name" value="Cupredoxins - blue copper proteins"/>
    <property type="match status" value="1"/>
</dbReference>
<dbReference type="InterPro" id="IPR028096">
    <property type="entry name" value="EfeO_Cupredoxin"/>
</dbReference>
<evidence type="ECO:0000256" key="1">
    <source>
        <dbReference type="SAM" id="SignalP"/>
    </source>
</evidence>
<evidence type="ECO:0000259" key="2">
    <source>
        <dbReference type="Pfam" id="PF13473"/>
    </source>
</evidence>
<feature type="signal peptide" evidence="1">
    <location>
        <begin position="1"/>
        <end position="22"/>
    </location>
</feature>
<protein>
    <recommendedName>
        <fullName evidence="2">EfeO-type cupredoxin-like domain-containing protein</fullName>
    </recommendedName>
</protein>
<dbReference type="Pfam" id="PF13473">
    <property type="entry name" value="Cupredoxin_1"/>
    <property type="match status" value="1"/>
</dbReference>
<evidence type="ECO:0000313" key="4">
    <source>
        <dbReference type="Proteomes" id="UP000177069"/>
    </source>
</evidence>
<organism evidence="3 4">
    <name type="scientific">Candidatus Curtissbacteria bacterium RIFCSPHIGHO2_01_FULL_41_13</name>
    <dbReference type="NCBI Taxonomy" id="1797745"/>
    <lineage>
        <taxon>Bacteria</taxon>
        <taxon>Candidatus Curtissiibacteriota</taxon>
    </lineage>
</organism>